<dbReference type="InterPro" id="IPR010982">
    <property type="entry name" value="Lambda_DNA-bd_dom_sf"/>
</dbReference>
<dbReference type="AlphaFoldDB" id="A0A0F4IV07"/>
<keyword evidence="2" id="KW-0238">DNA-binding</keyword>
<dbReference type="SMART" id="SM00530">
    <property type="entry name" value="HTH_XRE"/>
    <property type="match status" value="1"/>
</dbReference>
<dbReference type="GO" id="GO:0003677">
    <property type="term" value="F:DNA binding"/>
    <property type="evidence" value="ECO:0007669"/>
    <property type="project" value="UniProtKB-KW"/>
</dbReference>
<dbReference type="EMBL" id="JZWV01001217">
    <property type="protein sequence ID" value="KJY24501.1"/>
    <property type="molecule type" value="Genomic_DNA"/>
</dbReference>
<evidence type="ECO:0000259" key="1">
    <source>
        <dbReference type="PROSITE" id="PS50943"/>
    </source>
</evidence>
<dbReference type="Proteomes" id="UP000033551">
    <property type="component" value="Unassembled WGS sequence"/>
</dbReference>
<dbReference type="Gene3D" id="1.10.260.40">
    <property type="entry name" value="lambda repressor-like DNA-binding domains"/>
    <property type="match status" value="1"/>
</dbReference>
<dbReference type="CDD" id="cd00093">
    <property type="entry name" value="HTH_XRE"/>
    <property type="match status" value="1"/>
</dbReference>
<protein>
    <submittedName>
        <fullName evidence="2">DNA-binding protein</fullName>
    </submittedName>
</protein>
<comment type="caution">
    <text evidence="2">The sequence shown here is derived from an EMBL/GenBank/DDBJ whole genome shotgun (WGS) entry which is preliminary data.</text>
</comment>
<name>A0A0F4IV07_9ACTN</name>
<dbReference type="Pfam" id="PF13560">
    <property type="entry name" value="HTH_31"/>
    <property type="match status" value="1"/>
</dbReference>
<dbReference type="RefSeq" id="WP_045951713.1">
    <property type="nucleotide sequence ID" value="NZ_JZWV01001217.1"/>
</dbReference>
<dbReference type="PROSITE" id="PS50943">
    <property type="entry name" value="HTH_CROC1"/>
    <property type="match status" value="1"/>
</dbReference>
<reference evidence="2 3" key="1">
    <citation type="submission" date="2015-02" db="EMBL/GenBank/DDBJ databases">
        <authorList>
            <person name="Ju K.-S."/>
            <person name="Doroghazi J.R."/>
            <person name="Metcalf W."/>
        </authorList>
    </citation>
    <scope>NUCLEOTIDE SEQUENCE [LARGE SCALE GENOMIC DNA]</scope>
    <source>
        <strain evidence="2 3">NRRL ISP-5550</strain>
    </source>
</reference>
<sequence length="101" mass="11025">MDEPAEIGRRVQRLRGERGLTQRQLAEPAYTPAYVSTLEAGKVRPSEAALRFLAGRLGTSYEELTTGRPASLGTELRLALTDAQRTLATGSAREAAGHFRR</sequence>
<gene>
    <name evidence="2" type="ORF">VR44_35175</name>
</gene>
<accession>A0A0F4IV07</accession>
<evidence type="ECO:0000313" key="3">
    <source>
        <dbReference type="Proteomes" id="UP000033551"/>
    </source>
</evidence>
<feature type="domain" description="HTH cro/C1-type" evidence="1">
    <location>
        <begin position="11"/>
        <end position="64"/>
    </location>
</feature>
<organism evidence="2 3">
    <name type="scientific">Streptomyces katrae</name>
    <dbReference type="NCBI Taxonomy" id="68223"/>
    <lineage>
        <taxon>Bacteria</taxon>
        <taxon>Bacillati</taxon>
        <taxon>Actinomycetota</taxon>
        <taxon>Actinomycetes</taxon>
        <taxon>Kitasatosporales</taxon>
        <taxon>Streptomycetaceae</taxon>
        <taxon>Streptomyces</taxon>
    </lineage>
</organism>
<dbReference type="SUPFAM" id="SSF47413">
    <property type="entry name" value="lambda repressor-like DNA-binding domains"/>
    <property type="match status" value="1"/>
</dbReference>
<dbReference type="InterPro" id="IPR001387">
    <property type="entry name" value="Cro/C1-type_HTH"/>
</dbReference>
<feature type="non-terminal residue" evidence="2">
    <location>
        <position position="101"/>
    </location>
</feature>
<dbReference type="OrthoDB" id="3543522at2"/>
<evidence type="ECO:0000313" key="2">
    <source>
        <dbReference type="EMBL" id="KJY24501.1"/>
    </source>
</evidence>
<proteinExistence type="predicted"/>
<keyword evidence="3" id="KW-1185">Reference proteome</keyword>